<reference evidence="3 4" key="1">
    <citation type="submission" date="2020-08" db="EMBL/GenBank/DDBJ databases">
        <title>Genomic Encyclopedia of Type Strains, Phase IV (KMG-IV): sequencing the most valuable type-strain genomes for metagenomic binning, comparative biology and taxonomic classification.</title>
        <authorList>
            <person name="Goeker M."/>
        </authorList>
    </citation>
    <scope>NUCLEOTIDE SEQUENCE [LARGE SCALE GENOMIC DNA]</scope>
    <source>
        <strain evidence="3 4">DSM 29007</strain>
    </source>
</reference>
<evidence type="ECO:0000256" key="1">
    <source>
        <dbReference type="SAM" id="MobiDB-lite"/>
    </source>
</evidence>
<evidence type="ECO:0000259" key="2">
    <source>
        <dbReference type="Pfam" id="PF19266"/>
    </source>
</evidence>
<keyword evidence="4" id="KW-1185">Reference proteome</keyword>
<feature type="region of interest" description="Disordered" evidence="1">
    <location>
        <begin position="42"/>
        <end position="63"/>
    </location>
</feature>
<dbReference type="RefSeq" id="WP_170037878.1">
    <property type="nucleotide sequence ID" value="NZ_JABDTL010000002.1"/>
</dbReference>
<evidence type="ECO:0000313" key="3">
    <source>
        <dbReference type="EMBL" id="MBB6069309.1"/>
    </source>
</evidence>
<gene>
    <name evidence="3" type="ORF">HNQ61_000924</name>
</gene>
<proteinExistence type="predicted"/>
<evidence type="ECO:0000313" key="4">
    <source>
        <dbReference type="Proteomes" id="UP000582837"/>
    </source>
</evidence>
<sequence>MSAFPGSPRLMKGAIIGVDKFNPLASVVVFQYNPDTLTRRVQANTGQPESPTAPRVEPMRFNGPPRETISLTMEIDLADQLERGDAMASLLGLYPTLSSLEMLLYPKAADMILNYALSQAGVLSVVPHDAPLTLFVWGLKRVVPVRITSLSITEQAFDPDLNPIQAKVELSMSVLTYQDLGLVSAGGALFMAHQVAKEVMATIGGVGAITGGVSVGASFSIG</sequence>
<accession>A0A841GSG5</accession>
<dbReference type="Pfam" id="PF19266">
    <property type="entry name" value="CIS_tube"/>
    <property type="match status" value="1"/>
</dbReference>
<dbReference type="AlphaFoldDB" id="A0A841GSG5"/>
<organism evidence="3 4">
    <name type="scientific">Longimicrobium terrae</name>
    <dbReference type="NCBI Taxonomy" id="1639882"/>
    <lineage>
        <taxon>Bacteria</taxon>
        <taxon>Pseudomonadati</taxon>
        <taxon>Gemmatimonadota</taxon>
        <taxon>Longimicrobiia</taxon>
        <taxon>Longimicrobiales</taxon>
        <taxon>Longimicrobiaceae</taxon>
        <taxon>Longimicrobium</taxon>
    </lineage>
</organism>
<dbReference type="Proteomes" id="UP000582837">
    <property type="component" value="Unassembled WGS sequence"/>
</dbReference>
<feature type="domain" description="Contractile injection system tube protein N-terminal" evidence="2">
    <location>
        <begin position="28"/>
        <end position="173"/>
    </location>
</feature>
<dbReference type="EMBL" id="JACHIA010000002">
    <property type="protein sequence ID" value="MBB6069309.1"/>
    <property type="molecule type" value="Genomic_DNA"/>
</dbReference>
<protein>
    <recommendedName>
        <fullName evidence="2">Contractile injection system tube protein N-terminal domain-containing protein</fullName>
    </recommendedName>
</protein>
<dbReference type="InterPro" id="IPR045361">
    <property type="entry name" value="CIS_tube_prot_N"/>
</dbReference>
<name>A0A841GSG5_9BACT</name>
<comment type="caution">
    <text evidence="3">The sequence shown here is derived from an EMBL/GenBank/DDBJ whole genome shotgun (WGS) entry which is preliminary data.</text>
</comment>